<proteinExistence type="predicted"/>
<dbReference type="RefSeq" id="WP_088497459.1">
    <property type="nucleotide sequence ID" value="NZ_NIVX01000092.1"/>
</dbReference>
<feature type="transmembrane region" description="Helical" evidence="1">
    <location>
        <begin position="60"/>
        <end position="77"/>
    </location>
</feature>
<evidence type="ECO:0000256" key="1">
    <source>
        <dbReference type="SAM" id="Phobius"/>
    </source>
</evidence>
<dbReference type="EMBL" id="NIVX01000092">
    <property type="protein sequence ID" value="OWQ71848.1"/>
    <property type="molecule type" value="Genomic_DNA"/>
</dbReference>
<comment type="caution">
    <text evidence="2">The sequence shown here is derived from an EMBL/GenBank/DDBJ whole genome shotgun (WGS) entry which is preliminary data.</text>
</comment>
<sequence length="174" mass="18941">MSGMTDGQQLRNAQWGKVSRLFKPAMIISAALAASAETLYRTGVYPRAIFEAGSADSRTWLYVALMYLIAFPVLFLWMRRLLAGYPMPWNPPLKRWLLGAFSLILCSGMIMLPVIVLTVGGSAAGRGKGLYQVFTGSLFGTFLVGTVLAYGAALGAWLLFIGTPKLLFPRPGSR</sequence>
<organism evidence="2 3">
    <name type="scientific">Stenotrophomonas maltophilia</name>
    <name type="common">Pseudomonas maltophilia</name>
    <name type="synonym">Xanthomonas maltophilia</name>
    <dbReference type="NCBI Taxonomy" id="40324"/>
    <lineage>
        <taxon>Bacteria</taxon>
        <taxon>Pseudomonadati</taxon>
        <taxon>Pseudomonadota</taxon>
        <taxon>Gammaproteobacteria</taxon>
        <taxon>Lysobacterales</taxon>
        <taxon>Lysobacteraceae</taxon>
        <taxon>Stenotrophomonas</taxon>
        <taxon>Stenotrophomonas maltophilia group</taxon>
    </lineage>
</organism>
<keyword evidence="1" id="KW-0472">Membrane</keyword>
<dbReference type="AlphaFoldDB" id="A0A246I325"/>
<feature type="transmembrane region" description="Helical" evidence="1">
    <location>
        <begin position="139"/>
        <end position="160"/>
    </location>
</feature>
<keyword evidence="1" id="KW-1133">Transmembrane helix</keyword>
<reference evidence="2 3" key="1">
    <citation type="submission" date="2017-06" db="EMBL/GenBank/DDBJ databases">
        <authorList>
            <person name="Kim H.J."/>
            <person name="Triplett B.A."/>
        </authorList>
    </citation>
    <scope>NUCLEOTIDE SEQUENCE [LARGE SCALE GENOMIC DNA]</scope>
    <source>
        <strain evidence="2 3">594</strain>
    </source>
</reference>
<accession>A0A246I325</accession>
<gene>
    <name evidence="2" type="ORF">CEE63_15505</name>
</gene>
<keyword evidence="1" id="KW-0812">Transmembrane</keyword>
<name>A0A246I325_STEMA</name>
<feature type="transmembrane region" description="Helical" evidence="1">
    <location>
        <begin position="21"/>
        <end position="40"/>
    </location>
</feature>
<feature type="transmembrane region" description="Helical" evidence="1">
    <location>
        <begin position="97"/>
        <end position="119"/>
    </location>
</feature>
<evidence type="ECO:0000313" key="3">
    <source>
        <dbReference type="Proteomes" id="UP000197090"/>
    </source>
</evidence>
<protein>
    <submittedName>
        <fullName evidence="2">Transporter</fullName>
    </submittedName>
</protein>
<dbReference type="Proteomes" id="UP000197090">
    <property type="component" value="Unassembled WGS sequence"/>
</dbReference>
<evidence type="ECO:0000313" key="2">
    <source>
        <dbReference type="EMBL" id="OWQ71848.1"/>
    </source>
</evidence>